<dbReference type="PANTHER" id="PTHR34819">
    <property type="entry name" value="LARGE CYSTEINE-RICH PERIPLASMIC PROTEIN OMCB"/>
    <property type="match status" value="1"/>
</dbReference>
<feature type="domain" description="DUF11" evidence="2">
    <location>
        <begin position="1107"/>
        <end position="1216"/>
    </location>
</feature>
<feature type="compositionally biased region" description="Polar residues" evidence="1">
    <location>
        <begin position="1706"/>
        <end position="1717"/>
    </location>
</feature>
<feature type="domain" description="DUF11" evidence="2">
    <location>
        <begin position="855"/>
        <end position="962"/>
    </location>
</feature>
<name>A0ABV4Y8M5_9CYAN</name>
<feature type="region of interest" description="Disordered" evidence="1">
    <location>
        <begin position="1318"/>
        <end position="1351"/>
    </location>
</feature>
<sequence length="2285" mass="233980">MSNHQKKPGKHKKIYQTVVSRKNSQPTTNYQLPISQILSSYCQQIFKLNNQNQPKKLLWLALFLGVFSSCSSPALAEGSRELTANGGDRPYLLYDIRPSAQTAGIQRRTIIYVYANNDETINLGSSALGIGDDGDIRYTSPTGNTGTCQVNKGGTGLIQNRTQELAGPAPNANGYTPCVLNVGTDATDDGGAGVWQIEFISPDSAPPGTADTNPPPTGANANWTQQNNVTWVAAWDVTVRDTSGQNIPGRAYAKYLALNMGGNGLSLNSQTFIQTRDGYQYRVGLNGLDPFGFIFFANNKGFTDNNGNPSYRSVDLPTTAFFNPNNPDTTTDFTHKIFFNQPDNTPGTGLPPSAPAPAPDGNTWLLVTPTLPPEPTNFRFTGIEGTPNQTGTAPLKGNFTFDSPIVAPYTIVIDINRDGIFGNSNDKIFSGTTQTGGNTVEWNATDGNGVAVPAGDLTYRAQVTLYTGEVHFPLLDAENNPNGIIIQRVDQNTGSVISSDIYYNDSNLNVRPKDIPSNPLIGFKIPSNNGAHSFNTNGSVDSSSGFGNDRGIDTWVYVPSNPLELDDQIAVREADLEITKTLDPQSPTPAPGGQVTYLITVKNNGPSSLNTLGNSQDIDARVTDDFPTQISNISWTCAPAAASPAGSICRTTSGTGNIDTRVNLPVNGVVEFKVTGTLDPNVAVGTTITNTASVFRSKDVTDPKYFDVNPNENNNRRSYSFTVGQSSADASITKTQTNPNPPTPVTPGQNVTYNIVVTASGNTDSTNVQVTDSIPTGLSFVGNSGACTTSFPCVLGNIPSGQTRTITTTLGVPANYSGPSPVTNTATVASSNDTNPNNNTASATTNIQQTADVVAVKTGPSTVNPGGTITYNITVTNNGPSAATNVVIRDTLPAGVTFNSASDGGTLANGEVNFPAIPSLASGASVNRTITVTAPNSGGPLLNIVASTSDTSDPTPNNNDGSQPPARVTTTITPPGADVVTTKTGPATIAPGGTITYTITTTNNGPNPATNVIIRDNIPSGTTFSSASDGGTFANGVVSFPAIPSLASGSSITRTVTIVAPNSGGPLVNRASNISDTPDPNPNNNDGSQPPAQVTTTITQAPTSADVVTTKTGPSTVAPNGSITYTITTTNNGPNPAINVIISDNIPPETTFSSASNGGTFANGVVTFPVIPSLASGSSVTRTITVTAPASGGPLVNRASNTSDTPDPNPTNNNGSQPPAQVTTTITQASGNADLVTIKSGPSTVAPNGSITYTITTTNNGPSAATNVIIQDNIPPETTFSSASDGGTFANGVVSFPPIPSLAPNSSVTRTVVVTAPASGGPLVNRASNTSDTPDPNPTNNNGSQPPAQVTTTITTTNSADVVTTKTGPSVVAPNGIITYTITTSNNGPVAATNVVIQDAIPPETTFSSASDGGVFANGVVSFPPIPSLAANSSVTRTVVVTAPAGGGPLVNRASNTSDTPDPNPANNNGSQPPAQVITTITATTANADVVTTKTGPSAVLPGGRITYTITTTNNGPQPASNVVIRDTLPAGATFNNASDGGTFADGVVSFPPIPSLAPGSSVTRTVNITAPASGGPLVNRASNTSDTPDPNPGNNNGSQPPAQVITTISNDPTQVADVVTIKSGPATVNPGGVITYTITTRNNGPAAATNVIIRDIIPPETTFTSASDGGSFASGIVSFPPIPSLAAGSAVTRTVTVQAPNNAGSVVNRASNTSDTPDPIPENNDGTQPPARVVTTIATPATADVVLSKTGPATVNPGGTITYTVTVVNNGPNPATNVIVRSNLPPGLIFNNASNGGTFADGVVTFPAIPSLAPGASVTLTVTATAPNSGGPFVNVVSSTADTFDPNPSNNDGSQPENHQVTTTLTPAIADVQVTQTGPAAPVNVGSNITFTAQVTNISSNTANQVVFTNPLPAGVTFVSVTPSQGTCTFANNTITCDLGDLVPGQNVSIPIVVTATTPGIINNPVSISLANDSNPNNNNAIAPAEVIVPQTDLAVKISAPTEPQPVGNNLTFDIGVTNTGTVPATSVVLTSPLPANSTFVSATPSQGICELSGNNVVCNLGTINPGQTVAVPVVVTPTAPGTISSSVTVTSPNDSQPANNQLATTVQIVPREPRIRLVKRITSVIRSGNIAQFSNLVDDPTDQNDNAPGWSQFRPVGLVTVPETEPLRSGDTVEYTIYFLSDGTVAADNVSICDAIPANTAFVADGFGSGTGMQLNLAGAVSVLTNVQDGDLGRFFSPLAPLPSGNPCTDQTNPNGSVLFNFNQIPNTTGSNFGFVRFRVRID</sequence>
<gene>
    <name evidence="3" type="ORF">ACE1B6_07725</name>
</gene>
<keyword evidence="4" id="KW-1185">Reference proteome</keyword>
<feature type="domain" description="DUF11" evidence="2">
    <location>
        <begin position="575"/>
        <end position="704"/>
    </location>
</feature>
<proteinExistence type="predicted"/>
<feature type="domain" description="DUF11" evidence="2">
    <location>
        <begin position="1872"/>
        <end position="1983"/>
    </location>
</feature>
<feature type="domain" description="DUF11" evidence="2">
    <location>
        <begin position="1490"/>
        <end position="1599"/>
    </location>
</feature>
<feature type="compositionally biased region" description="Low complexity" evidence="1">
    <location>
        <begin position="1328"/>
        <end position="1342"/>
    </location>
</feature>
<feature type="region of interest" description="Disordered" evidence="1">
    <location>
        <begin position="202"/>
        <end position="223"/>
    </location>
</feature>
<dbReference type="NCBIfam" id="TIGR01451">
    <property type="entry name" value="B_ant_repeat"/>
    <property type="match status" value="12"/>
</dbReference>
<dbReference type="EMBL" id="JBHFNS010000035">
    <property type="protein sequence ID" value="MFB2935154.1"/>
    <property type="molecule type" value="Genomic_DNA"/>
</dbReference>
<feature type="compositionally biased region" description="Polar residues" evidence="1">
    <location>
        <begin position="1453"/>
        <end position="1474"/>
    </location>
</feature>
<feature type="domain" description="DUF11" evidence="2">
    <location>
        <begin position="1363"/>
        <end position="1471"/>
    </location>
</feature>
<feature type="region of interest" description="Disordered" evidence="1">
    <location>
        <begin position="946"/>
        <end position="972"/>
    </location>
</feature>
<dbReference type="Gene3D" id="2.60.40.10">
    <property type="entry name" value="Immunoglobulins"/>
    <property type="match status" value="9"/>
</dbReference>
<reference evidence="3 4" key="1">
    <citation type="submission" date="2024-09" db="EMBL/GenBank/DDBJ databases">
        <title>Floridaenema gen nov. (Aerosakkonemataceae, Aerosakkonematales ord. nov., Cyanobacteria) from benthic tropical and subtropical fresh waters, with the description of four new species.</title>
        <authorList>
            <person name="Moretto J.A."/>
            <person name="Berthold D.E."/>
            <person name="Lefler F.W."/>
            <person name="Huang I.-S."/>
            <person name="Laughinghouse H. IV."/>
        </authorList>
    </citation>
    <scope>NUCLEOTIDE SEQUENCE [LARGE SCALE GENOMIC DNA]</scope>
    <source>
        <strain evidence="3 4">BLCC-F154</strain>
    </source>
</reference>
<feature type="compositionally biased region" description="Low complexity" evidence="1">
    <location>
        <begin position="1072"/>
        <end position="1091"/>
    </location>
</feature>
<feature type="domain" description="DUF11" evidence="2">
    <location>
        <begin position="1620"/>
        <end position="1727"/>
    </location>
</feature>
<dbReference type="RefSeq" id="WP_413256674.1">
    <property type="nucleotide sequence ID" value="NZ_JBHFNS010000035.1"/>
</dbReference>
<evidence type="ECO:0000313" key="3">
    <source>
        <dbReference type="EMBL" id="MFB2935154.1"/>
    </source>
</evidence>
<feature type="region of interest" description="Disordered" evidence="1">
    <location>
        <begin position="1840"/>
        <end position="1860"/>
    </location>
</feature>
<feature type="domain" description="DUF11" evidence="2">
    <location>
        <begin position="979"/>
        <end position="1088"/>
    </location>
</feature>
<dbReference type="Pfam" id="PF01345">
    <property type="entry name" value="DUF11"/>
    <property type="match status" value="12"/>
</dbReference>
<dbReference type="InterPro" id="IPR051172">
    <property type="entry name" value="Chlamydia_OmcB"/>
</dbReference>
<feature type="domain" description="DUF11" evidence="2">
    <location>
        <begin position="729"/>
        <end position="844"/>
    </location>
</feature>
<feature type="region of interest" description="Disordered" evidence="1">
    <location>
        <begin position="1706"/>
        <end position="1731"/>
    </location>
</feature>
<evidence type="ECO:0000256" key="1">
    <source>
        <dbReference type="SAM" id="MobiDB-lite"/>
    </source>
</evidence>
<dbReference type="Proteomes" id="UP001576776">
    <property type="component" value="Unassembled WGS sequence"/>
</dbReference>
<feature type="domain" description="DUF11" evidence="2">
    <location>
        <begin position="1745"/>
        <end position="1855"/>
    </location>
</feature>
<feature type="region of interest" description="Disordered" evidence="1">
    <location>
        <begin position="1444"/>
        <end position="1474"/>
    </location>
</feature>
<dbReference type="InterPro" id="IPR047589">
    <property type="entry name" value="DUF11_rpt"/>
</dbReference>
<evidence type="ECO:0000259" key="2">
    <source>
        <dbReference type="Pfam" id="PF01345"/>
    </source>
</evidence>
<feature type="region of interest" description="Disordered" evidence="1">
    <location>
        <begin position="1060"/>
        <end position="1094"/>
    </location>
</feature>
<protein>
    <recommendedName>
        <fullName evidence="2">DUF11 domain-containing protein</fullName>
    </recommendedName>
</protein>
<feature type="compositionally biased region" description="Low complexity" evidence="1">
    <location>
        <begin position="1584"/>
        <end position="1602"/>
    </location>
</feature>
<feature type="domain" description="DUF11" evidence="2">
    <location>
        <begin position="1994"/>
        <end position="2108"/>
    </location>
</feature>
<dbReference type="InterPro" id="IPR013783">
    <property type="entry name" value="Ig-like_fold"/>
</dbReference>
<comment type="caution">
    <text evidence="3">The sequence shown here is derived from an EMBL/GenBank/DDBJ whole genome shotgun (WGS) entry which is preliminary data.</text>
</comment>
<dbReference type="InterPro" id="IPR001434">
    <property type="entry name" value="OmcB-like_DUF11"/>
</dbReference>
<feature type="region of interest" description="Disordered" evidence="1">
    <location>
        <begin position="1570"/>
        <end position="1604"/>
    </location>
</feature>
<dbReference type="Gene3D" id="2.60.40.1170">
    <property type="entry name" value="Mu homology domain, subdomain B"/>
    <property type="match status" value="1"/>
</dbReference>
<feature type="domain" description="DUF11" evidence="2">
    <location>
        <begin position="1236"/>
        <end position="1344"/>
    </location>
</feature>
<dbReference type="PANTHER" id="PTHR34819:SF3">
    <property type="entry name" value="CELL SURFACE PROTEIN"/>
    <property type="match status" value="1"/>
</dbReference>
<accession>A0ABV4Y8M5</accession>
<evidence type="ECO:0000313" key="4">
    <source>
        <dbReference type="Proteomes" id="UP001576776"/>
    </source>
</evidence>
<feature type="region of interest" description="Disordered" evidence="1">
    <location>
        <begin position="1188"/>
        <end position="1220"/>
    </location>
</feature>
<organism evidence="3 4">
    <name type="scientific">Floridaenema fluviatile BLCC-F154</name>
    <dbReference type="NCBI Taxonomy" id="3153640"/>
    <lineage>
        <taxon>Bacteria</taxon>
        <taxon>Bacillati</taxon>
        <taxon>Cyanobacteriota</taxon>
        <taxon>Cyanophyceae</taxon>
        <taxon>Oscillatoriophycideae</taxon>
        <taxon>Aerosakkonematales</taxon>
        <taxon>Aerosakkonemataceae</taxon>
        <taxon>Floridanema</taxon>
        <taxon>Floridanema fluviatile</taxon>
    </lineage>
</organism>
<feature type="compositionally biased region" description="Low complexity" evidence="1">
    <location>
        <begin position="1200"/>
        <end position="1214"/>
    </location>
</feature>